<dbReference type="AlphaFoldDB" id="A0AAN7JTI2"/>
<sequence length="123" mass="13527">MSPKSNANSLSSCLDFLNATSATAVSRRSLFGREWELGSQISQARHAIDDHPSEVGQGTCDNTVQRSSWSRSHLTGTPSIPFMEGSIYAEEASAKGRNSRLFFQNTRSHAGNPEMKSPFMFLK</sequence>
<protein>
    <submittedName>
        <fullName evidence="1">Uncharacterized protein</fullName>
    </submittedName>
</protein>
<evidence type="ECO:0000313" key="1">
    <source>
        <dbReference type="EMBL" id="KAK4752635.1"/>
    </source>
</evidence>
<name>A0AAN7JTI2_9MYRT</name>
<evidence type="ECO:0000313" key="2">
    <source>
        <dbReference type="Proteomes" id="UP001345219"/>
    </source>
</evidence>
<organism evidence="1 2">
    <name type="scientific">Trapa incisa</name>
    <dbReference type="NCBI Taxonomy" id="236973"/>
    <lineage>
        <taxon>Eukaryota</taxon>
        <taxon>Viridiplantae</taxon>
        <taxon>Streptophyta</taxon>
        <taxon>Embryophyta</taxon>
        <taxon>Tracheophyta</taxon>
        <taxon>Spermatophyta</taxon>
        <taxon>Magnoliopsida</taxon>
        <taxon>eudicotyledons</taxon>
        <taxon>Gunneridae</taxon>
        <taxon>Pentapetalae</taxon>
        <taxon>rosids</taxon>
        <taxon>malvids</taxon>
        <taxon>Myrtales</taxon>
        <taxon>Lythraceae</taxon>
        <taxon>Trapa</taxon>
    </lineage>
</organism>
<proteinExistence type="predicted"/>
<dbReference type="Proteomes" id="UP001345219">
    <property type="component" value="Chromosome 16"/>
</dbReference>
<accession>A0AAN7JTI2</accession>
<keyword evidence="2" id="KW-1185">Reference proteome</keyword>
<gene>
    <name evidence="1" type="ORF">SAY87_021433</name>
</gene>
<comment type="caution">
    <text evidence="1">The sequence shown here is derived from an EMBL/GenBank/DDBJ whole genome shotgun (WGS) entry which is preliminary data.</text>
</comment>
<reference evidence="1 2" key="1">
    <citation type="journal article" date="2023" name="Hortic Res">
        <title>Pangenome of water caltrop reveals structural variations and asymmetric subgenome divergence after allopolyploidization.</title>
        <authorList>
            <person name="Zhang X."/>
            <person name="Chen Y."/>
            <person name="Wang L."/>
            <person name="Yuan Y."/>
            <person name="Fang M."/>
            <person name="Shi L."/>
            <person name="Lu R."/>
            <person name="Comes H.P."/>
            <person name="Ma Y."/>
            <person name="Chen Y."/>
            <person name="Huang G."/>
            <person name="Zhou Y."/>
            <person name="Zheng Z."/>
            <person name="Qiu Y."/>
        </authorList>
    </citation>
    <scope>NUCLEOTIDE SEQUENCE [LARGE SCALE GENOMIC DNA]</scope>
    <source>
        <tissue evidence="1">Roots</tissue>
    </source>
</reference>
<dbReference type="EMBL" id="JAXIOK010000016">
    <property type="protein sequence ID" value="KAK4752635.1"/>
    <property type="molecule type" value="Genomic_DNA"/>
</dbReference>